<dbReference type="Gene3D" id="3.40.50.150">
    <property type="entry name" value="Vaccinia Virus protein VP39"/>
    <property type="match status" value="1"/>
</dbReference>
<sequence length="217" mass="23740">MQSCCGSPFESAADQQFNAKKVAHELKRYREQGPRPTTRLLIDDIARSGALSGTVLDIGCGIGGLTFGLLERGASRAVAVDASTAYVEAARQEAARQGRSDAIEFVHIDFVRAGTQLAPAGVVTLDRVVCCYPSCQQLLDAALDRAEQCLALSYPRDVWYVRAAMQLENGGRWLARNAFRTFVHSAAAIEATIGRGGFRLVSRHQTWMWSADVYVRE</sequence>
<feature type="domain" description="Methyltransferase" evidence="1">
    <location>
        <begin position="55"/>
        <end position="145"/>
    </location>
</feature>
<keyword evidence="3" id="KW-1185">Reference proteome</keyword>
<dbReference type="SUPFAM" id="SSF53335">
    <property type="entry name" value="S-adenosyl-L-methionine-dependent methyltransferases"/>
    <property type="match status" value="1"/>
</dbReference>
<proteinExistence type="predicted"/>
<dbReference type="Pfam" id="PF13649">
    <property type="entry name" value="Methyltransf_25"/>
    <property type="match status" value="1"/>
</dbReference>
<dbReference type="InterPro" id="IPR041698">
    <property type="entry name" value="Methyltransf_25"/>
</dbReference>
<dbReference type="EMBL" id="CP015136">
    <property type="protein sequence ID" value="AMY10790.1"/>
    <property type="molecule type" value="Genomic_DNA"/>
</dbReference>
<dbReference type="GO" id="GO:0016740">
    <property type="term" value="F:transferase activity"/>
    <property type="evidence" value="ECO:0007669"/>
    <property type="project" value="UniProtKB-KW"/>
</dbReference>
<protein>
    <submittedName>
        <fullName evidence="2">Mg-protoporphyrin IX methyl transferase</fullName>
    </submittedName>
</protein>
<dbReference type="OrthoDB" id="1550779at2"/>
<keyword evidence="2" id="KW-0808">Transferase</keyword>
<organism evidence="2 3">
    <name type="scientific">Luteitalea pratensis</name>
    <dbReference type="NCBI Taxonomy" id="1855912"/>
    <lineage>
        <taxon>Bacteria</taxon>
        <taxon>Pseudomonadati</taxon>
        <taxon>Acidobacteriota</taxon>
        <taxon>Vicinamibacteria</taxon>
        <taxon>Vicinamibacterales</taxon>
        <taxon>Vicinamibacteraceae</taxon>
        <taxon>Luteitalea</taxon>
    </lineage>
</organism>
<evidence type="ECO:0000313" key="2">
    <source>
        <dbReference type="EMBL" id="AMY10790.1"/>
    </source>
</evidence>
<dbReference type="KEGG" id="abac:LuPra_04031"/>
<gene>
    <name evidence="2" type="ORF">LuPra_04031</name>
</gene>
<evidence type="ECO:0000313" key="3">
    <source>
        <dbReference type="Proteomes" id="UP000076079"/>
    </source>
</evidence>
<name>A0A143PRQ9_LUTPR</name>
<dbReference type="Proteomes" id="UP000076079">
    <property type="component" value="Chromosome"/>
</dbReference>
<dbReference type="AlphaFoldDB" id="A0A143PRQ9"/>
<dbReference type="CDD" id="cd02440">
    <property type="entry name" value="AdoMet_MTases"/>
    <property type="match status" value="1"/>
</dbReference>
<evidence type="ECO:0000259" key="1">
    <source>
        <dbReference type="Pfam" id="PF13649"/>
    </source>
</evidence>
<dbReference type="InterPro" id="IPR029063">
    <property type="entry name" value="SAM-dependent_MTases_sf"/>
</dbReference>
<reference evidence="3" key="2">
    <citation type="submission" date="2016-04" db="EMBL/GenBank/DDBJ databases">
        <title>First Complete Genome Sequence of a Subdivision 6 Acidobacterium.</title>
        <authorList>
            <person name="Huang S."/>
            <person name="Vieira S."/>
            <person name="Bunk B."/>
            <person name="Riedel T."/>
            <person name="Sproeer C."/>
            <person name="Overmann J."/>
        </authorList>
    </citation>
    <scope>NUCLEOTIDE SEQUENCE [LARGE SCALE GENOMIC DNA]</scope>
    <source>
        <strain evidence="3">DSM 100886 HEG_-6_39</strain>
    </source>
</reference>
<dbReference type="RefSeq" id="WP_110172394.1">
    <property type="nucleotide sequence ID" value="NZ_CP015136.1"/>
</dbReference>
<reference evidence="2 3" key="1">
    <citation type="journal article" date="2016" name="Genome Announc.">
        <title>First Complete Genome Sequence of a Subdivision 6 Acidobacterium Strain.</title>
        <authorList>
            <person name="Huang S."/>
            <person name="Vieira S."/>
            <person name="Bunk B."/>
            <person name="Riedel T."/>
            <person name="Sproer C."/>
            <person name="Overmann J."/>
        </authorList>
    </citation>
    <scope>NUCLEOTIDE SEQUENCE [LARGE SCALE GENOMIC DNA]</scope>
    <source>
        <strain evidence="3">DSM 100886 HEG_-6_39</strain>
    </source>
</reference>
<accession>A0A143PRQ9</accession>